<comment type="caution">
    <text evidence="1">The sequence shown here is derived from an EMBL/GenBank/DDBJ whole genome shotgun (WGS) entry which is preliminary data.</text>
</comment>
<accession>A0A009I7J0</accession>
<organism evidence="1 2">
    <name type="scientific">Acinetobacter baumannii (strain 1295743)</name>
    <dbReference type="NCBI Taxonomy" id="1310613"/>
    <lineage>
        <taxon>Bacteria</taxon>
        <taxon>Pseudomonadati</taxon>
        <taxon>Pseudomonadota</taxon>
        <taxon>Gammaproteobacteria</taxon>
        <taxon>Moraxellales</taxon>
        <taxon>Moraxellaceae</taxon>
        <taxon>Acinetobacter</taxon>
        <taxon>Acinetobacter calcoaceticus/baumannii complex</taxon>
    </lineage>
</organism>
<protein>
    <submittedName>
        <fullName evidence="1">Uncharacterized protein</fullName>
    </submittedName>
</protein>
<evidence type="ECO:0000313" key="1">
    <source>
        <dbReference type="EMBL" id="EXB06431.1"/>
    </source>
</evidence>
<dbReference type="AlphaFoldDB" id="A0A009I7J0"/>
<name>A0A009I7J0_ACIB9</name>
<evidence type="ECO:0000313" key="2">
    <source>
        <dbReference type="Proteomes" id="UP000020595"/>
    </source>
</evidence>
<dbReference type="PATRIC" id="fig|1310613.3.peg.1336"/>
<gene>
    <name evidence="1" type="ORF">J512_1392</name>
</gene>
<proteinExistence type="predicted"/>
<dbReference type="RefSeq" id="WP_001032561.1">
    <property type="nucleotide sequence ID" value="NZ_JEWH01000012.1"/>
</dbReference>
<dbReference type="Proteomes" id="UP000020595">
    <property type="component" value="Unassembled WGS sequence"/>
</dbReference>
<reference evidence="1 2" key="1">
    <citation type="submission" date="2014-02" db="EMBL/GenBank/DDBJ databases">
        <title>Comparative genomics and transcriptomics to identify genetic mechanisms underlying the emergence of carbapenem resistant Acinetobacter baumannii (CRAb).</title>
        <authorList>
            <person name="Harris A.D."/>
            <person name="Johnson K.J."/>
            <person name="George J."/>
            <person name="Shefchek K."/>
            <person name="Daugherty S.C."/>
            <person name="Parankush S."/>
            <person name="Sadzewicz L."/>
            <person name="Tallon L."/>
            <person name="Sengamalay N."/>
            <person name="Hazen T.H."/>
            <person name="Rasko D.A."/>
        </authorList>
    </citation>
    <scope>NUCLEOTIDE SEQUENCE [LARGE SCALE GENOMIC DNA]</scope>
    <source>
        <strain evidence="1 2">1295743</strain>
    </source>
</reference>
<dbReference type="EMBL" id="JEWH01000012">
    <property type="protein sequence ID" value="EXB06431.1"/>
    <property type="molecule type" value="Genomic_DNA"/>
</dbReference>
<sequence>MNKGMKYFTEGLLAAFVLAPRVPVHAVEPAKMEDPRPIGNAAKHWEAVGKNMTKATNRIACDLRSKQPELNSL</sequence>